<proteinExistence type="predicted"/>
<sequence>MENYKGEINKLQKQMLNQLNARRGTTLFKIIEAISQQAFAKNSLTVSQKNSTLAKKAGVTASTISRNLKKIKEKCADIMQISQNRNCEERFASLVFTFIPEIGSNDLSNGDKTELYESVNEPIEMAKNTSSLTTNQLVSITKDINTNTINNVNRVNQSDKIFELYLEYKKKGINKSVFHRVFEEVKNKRGIKNFIGYLRGALNNILNHISFRNGTRTYKNKRLQAFYDVLLDKND</sequence>
<organism evidence="1 2">
    <name type="scientific">Rossellomorea vietnamensis</name>
    <dbReference type="NCBI Taxonomy" id="218284"/>
    <lineage>
        <taxon>Bacteria</taxon>
        <taxon>Bacillati</taxon>
        <taxon>Bacillota</taxon>
        <taxon>Bacilli</taxon>
        <taxon>Bacillales</taxon>
        <taxon>Bacillaceae</taxon>
        <taxon>Rossellomorea</taxon>
    </lineage>
</organism>
<name>A0A6I6UY20_9BACI</name>
<protein>
    <submittedName>
        <fullName evidence="1">Uncharacterized protein</fullName>
    </submittedName>
</protein>
<accession>A0A6I6UY20</accession>
<evidence type="ECO:0000313" key="1">
    <source>
        <dbReference type="EMBL" id="QHE63900.1"/>
    </source>
</evidence>
<reference evidence="1 2" key="1">
    <citation type="submission" date="2019-06" db="EMBL/GenBank/DDBJ databases">
        <title>An operon consisting of a P-type ATPase gene and a transcriptional regular gene given the different cadmium resistance in Bacillus vietamensis 151-6 and Bacillus marisflavi 151-25.</title>
        <authorList>
            <person name="Yu X."/>
        </authorList>
    </citation>
    <scope>NUCLEOTIDE SEQUENCE [LARGE SCALE GENOMIC DNA]</scope>
    <source>
        <strain evidence="1 2">151-6</strain>
    </source>
</reference>
<dbReference type="EMBL" id="CP047394">
    <property type="protein sequence ID" value="QHE63900.1"/>
    <property type="molecule type" value="Genomic_DNA"/>
</dbReference>
<gene>
    <name evidence="1" type="ORF">FHE72_20480</name>
</gene>
<dbReference type="Proteomes" id="UP000465062">
    <property type="component" value="Chromosome"/>
</dbReference>
<dbReference type="AlphaFoldDB" id="A0A6I6UY20"/>
<evidence type="ECO:0000313" key="2">
    <source>
        <dbReference type="Proteomes" id="UP000465062"/>
    </source>
</evidence>
<dbReference type="KEGG" id="bvq:FHE72_20480"/>